<dbReference type="AlphaFoldDB" id="A0A1E8B205"/>
<keyword evidence="1" id="KW-0472">Membrane</keyword>
<feature type="transmembrane region" description="Helical" evidence="1">
    <location>
        <begin position="214"/>
        <end position="237"/>
    </location>
</feature>
<evidence type="ECO:0000313" key="2">
    <source>
        <dbReference type="EMBL" id="OFD72883.1"/>
    </source>
</evidence>
<dbReference type="Proteomes" id="UP000175706">
    <property type="component" value="Unassembled WGS sequence"/>
</dbReference>
<gene>
    <name evidence="2" type="ORF">BWGOE8_46710</name>
</gene>
<accession>A0A1E8B205</accession>
<proteinExistence type="predicted"/>
<organism evidence="2 3">
    <name type="scientific">Bacillus mycoides</name>
    <dbReference type="NCBI Taxonomy" id="1405"/>
    <lineage>
        <taxon>Bacteria</taxon>
        <taxon>Bacillati</taxon>
        <taxon>Bacillota</taxon>
        <taxon>Bacilli</taxon>
        <taxon>Bacillales</taxon>
        <taxon>Bacillaceae</taxon>
        <taxon>Bacillus</taxon>
        <taxon>Bacillus cereus group</taxon>
    </lineage>
</organism>
<keyword evidence="1" id="KW-1133">Transmembrane helix</keyword>
<reference evidence="2 3" key="1">
    <citation type="submission" date="2016-05" db="EMBL/GenBank/DDBJ databases">
        <title>Bacillus thuringiensis and Bacillus weihenstephanensis as novel biocontrol agents of wilt causing Verticillium species.</title>
        <authorList>
            <person name="Hollensteiner J."/>
            <person name="Wemheuer F."/>
            <person name="Harting R."/>
            <person name="Kolarzyk A."/>
            <person name="Diaz-Valerio S."/>
            <person name="Poehlein A."/>
            <person name="Brzuszkiewicz E."/>
            <person name="Nesemann K."/>
            <person name="Braus-Stromeyer S."/>
            <person name="Braus G."/>
            <person name="Daniel R."/>
            <person name="Liesegang H."/>
        </authorList>
    </citation>
    <scope>NUCLEOTIDE SEQUENCE [LARGE SCALE GENOMIC DNA]</scope>
    <source>
        <strain evidence="2 3">GOE8</strain>
    </source>
</reference>
<comment type="caution">
    <text evidence="2">The sequence shown here is derived from an EMBL/GenBank/DDBJ whole genome shotgun (WGS) entry which is preliminary data.</text>
</comment>
<keyword evidence="1" id="KW-0812">Transmembrane</keyword>
<feature type="transmembrane region" description="Helical" evidence="1">
    <location>
        <begin position="164"/>
        <end position="182"/>
    </location>
</feature>
<feature type="transmembrane region" description="Helical" evidence="1">
    <location>
        <begin position="32"/>
        <end position="54"/>
    </location>
</feature>
<feature type="transmembrane region" description="Helical" evidence="1">
    <location>
        <begin position="75"/>
        <end position="94"/>
    </location>
</feature>
<protein>
    <submittedName>
        <fullName evidence="2">Membrane protein</fullName>
    </submittedName>
</protein>
<evidence type="ECO:0000313" key="3">
    <source>
        <dbReference type="Proteomes" id="UP000175706"/>
    </source>
</evidence>
<name>A0A1E8B205_BACMY</name>
<dbReference type="PATRIC" id="fig|86662.25.peg.4789"/>
<evidence type="ECO:0000256" key="1">
    <source>
        <dbReference type="SAM" id="Phobius"/>
    </source>
</evidence>
<feature type="transmembrane region" description="Helical" evidence="1">
    <location>
        <begin position="106"/>
        <end position="123"/>
    </location>
</feature>
<dbReference type="EMBL" id="LXLT01000064">
    <property type="protein sequence ID" value="OFD72883.1"/>
    <property type="molecule type" value="Genomic_DNA"/>
</dbReference>
<dbReference type="RefSeq" id="WP_070145105.1">
    <property type="nucleotide sequence ID" value="NZ_LXLT01000064.1"/>
</dbReference>
<sequence length="241" mass="28488">MRRIYFIGLILYTLIVLHVAFPSIFSFENVETVHVAIFIFTLFVVDCCISLWLSRKKKVQGAKDKKEIERKKRKRSFWMTTYCFSLVITAAFASEHIPLERLNIEFWAIVFACYFFMHFLPYMKERRGEEEDPIEEEAREQESKRIEEEIKKLGEQKWYLKSKIIYVLCFITPPIGYLYVFLLRKKMTEDAKQTYLTVATIMMALWSLKFLPPYVLAVTVVVVVVVVVVVACLVFIVKFVK</sequence>